<dbReference type="Proteomes" id="UP000252189">
    <property type="component" value="Unassembled WGS sequence"/>
</dbReference>
<evidence type="ECO:0000313" key="3">
    <source>
        <dbReference type="Proteomes" id="UP000252189"/>
    </source>
</evidence>
<keyword evidence="3" id="KW-1185">Reference proteome</keyword>
<comment type="caution">
    <text evidence="2">The sequence shown here is derived from an EMBL/GenBank/DDBJ whole genome shotgun (WGS) entry which is preliminary data.</text>
</comment>
<accession>A0A368NE51</accession>
<dbReference type="OrthoDB" id="242585at2157"/>
<dbReference type="InterPro" id="IPR058306">
    <property type="entry name" value="DUF7993"/>
</dbReference>
<organism evidence="2 3">
    <name type="scientific">Haloplanus salinus</name>
    <dbReference type="NCBI Taxonomy" id="1126245"/>
    <lineage>
        <taxon>Archaea</taxon>
        <taxon>Methanobacteriati</taxon>
        <taxon>Methanobacteriota</taxon>
        <taxon>Stenosarchaea group</taxon>
        <taxon>Halobacteria</taxon>
        <taxon>Halobacteriales</taxon>
        <taxon>Haloferacaceae</taxon>
        <taxon>Haloplanus</taxon>
    </lineage>
</organism>
<sequence length="123" mass="12969">MVTHELDDGVRIAQLLASDLVGYGDGLADVTVTDADPDVEPTPNGARAYRVHAADRLLATVFVHPERARIEFEAGQEAALDAAREAGLRVRPKAVEPPRTVVFVENGADVKRALGVAEAAASA</sequence>
<protein>
    <recommendedName>
        <fullName evidence="1">DUF7993 domain-containing protein</fullName>
    </recommendedName>
</protein>
<dbReference type="AlphaFoldDB" id="A0A368NE51"/>
<name>A0A368NE51_9EURY</name>
<feature type="domain" description="DUF7993" evidence="1">
    <location>
        <begin position="1"/>
        <end position="122"/>
    </location>
</feature>
<proteinExistence type="predicted"/>
<gene>
    <name evidence="2" type="ORF">DU504_14360</name>
</gene>
<reference evidence="2 3" key="1">
    <citation type="submission" date="2018-07" db="EMBL/GenBank/DDBJ databases">
        <title>Genome sequences of Haloplanus salinus JCM 18368T.</title>
        <authorList>
            <person name="Kim Y.B."/>
            <person name="Roh S.W."/>
        </authorList>
    </citation>
    <scope>NUCLEOTIDE SEQUENCE [LARGE SCALE GENOMIC DNA]</scope>
    <source>
        <strain evidence="2 3">JCM 18368</strain>
    </source>
</reference>
<dbReference type="Pfam" id="PF25956">
    <property type="entry name" value="DUF7993"/>
    <property type="match status" value="1"/>
</dbReference>
<dbReference type="RefSeq" id="WP_114450014.1">
    <property type="nucleotide sequence ID" value="NZ_QPHM01000001.1"/>
</dbReference>
<evidence type="ECO:0000259" key="1">
    <source>
        <dbReference type="Pfam" id="PF25956"/>
    </source>
</evidence>
<evidence type="ECO:0000313" key="2">
    <source>
        <dbReference type="EMBL" id="RCU48380.1"/>
    </source>
</evidence>
<dbReference type="EMBL" id="QPHM01000001">
    <property type="protein sequence ID" value="RCU48380.1"/>
    <property type="molecule type" value="Genomic_DNA"/>
</dbReference>